<dbReference type="EMBL" id="CM042034">
    <property type="protein sequence ID" value="KAI3761656.1"/>
    <property type="molecule type" value="Genomic_DNA"/>
</dbReference>
<gene>
    <name evidence="1" type="ORF">L1987_52077</name>
</gene>
<reference evidence="2" key="1">
    <citation type="journal article" date="2022" name="Mol. Ecol. Resour.">
        <title>The genomes of chicory, endive, great burdock and yacon provide insights into Asteraceae palaeo-polyploidization history and plant inulin production.</title>
        <authorList>
            <person name="Fan W."/>
            <person name="Wang S."/>
            <person name="Wang H."/>
            <person name="Wang A."/>
            <person name="Jiang F."/>
            <person name="Liu H."/>
            <person name="Zhao H."/>
            <person name="Xu D."/>
            <person name="Zhang Y."/>
        </authorList>
    </citation>
    <scope>NUCLEOTIDE SEQUENCE [LARGE SCALE GENOMIC DNA]</scope>
    <source>
        <strain evidence="2">cv. Yunnan</strain>
    </source>
</reference>
<name>A0ACB9ESF7_9ASTR</name>
<dbReference type="Proteomes" id="UP001056120">
    <property type="component" value="Linkage Group LG17"/>
</dbReference>
<protein>
    <submittedName>
        <fullName evidence="1">Uncharacterized protein</fullName>
    </submittedName>
</protein>
<evidence type="ECO:0000313" key="2">
    <source>
        <dbReference type="Proteomes" id="UP001056120"/>
    </source>
</evidence>
<evidence type="ECO:0000313" key="1">
    <source>
        <dbReference type="EMBL" id="KAI3761656.1"/>
    </source>
</evidence>
<organism evidence="1 2">
    <name type="scientific">Smallanthus sonchifolius</name>
    <dbReference type="NCBI Taxonomy" id="185202"/>
    <lineage>
        <taxon>Eukaryota</taxon>
        <taxon>Viridiplantae</taxon>
        <taxon>Streptophyta</taxon>
        <taxon>Embryophyta</taxon>
        <taxon>Tracheophyta</taxon>
        <taxon>Spermatophyta</taxon>
        <taxon>Magnoliopsida</taxon>
        <taxon>eudicotyledons</taxon>
        <taxon>Gunneridae</taxon>
        <taxon>Pentapetalae</taxon>
        <taxon>asterids</taxon>
        <taxon>campanulids</taxon>
        <taxon>Asterales</taxon>
        <taxon>Asteraceae</taxon>
        <taxon>Asteroideae</taxon>
        <taxon>Heliantheae alliance</taxon>
        <taxon>Millerieae</taxon>
        <taxon>Smallanthus</taxon>
    </lineage>
</organism>
<keyword evidence="2" id="KW-1185">Reference proteome</keyword>
<accession>A0ACB9ESF7</accession>
<proteinExistence type="predicted"/>
<reference evidence="1 2" key="2">
    <citation type="journal article" date="2022" name="Mol. Ecol. Resour.">
        <title>The genomes of chicory, endive, great burdock and yacon provide insights into Asteraceae paleo-polyploidization history and plant inulin production.</title>
        <authorList>
            <person name="Fan W."/>
            <person name="Wang S."/>
            <person name="Wang H."/>
            <person name="Wang A."/>
            <person name="Jiang F."/>
            <person name="Liu H."/>
            <person name="Zhao H."/>
            <person name="Xu D."/>
            <person name="Zhang Y."/>
        </authorList>
    </citation>
    <scope>NUCLEOTIDE SEQUENCE [LARGE SCALE GENOMIC DNA]</scope>
    <source>
        <strain evidence="2">cv. Yunnan</strain>
        <tissue evidence="1">Leaves</tissue>
    </source>
</reference>
<comment type="caution">
    <text evidence="1">The sequence shown here is derived from an EMBL/GenBank/DDBJ whole genome shotgun (WGS) entry which is preliminary data.</text>
</comment>
<sequence length="227" mass="25682">MIREAGAPYSPPLEEKNTLFLIVLDFDLQLIYLQCLSDFYFFFRNNQLLKKESIVLIFRNNLNRVVDSRSFSGMSTTVMSDATMKPATESEFEFAKCDCCGLTEECTAEYMERIRERYEGKWICGLCGEAVKYEIVRSGRLISAEEAMNRHMTFRRTNPAVHLIAAIRQVLRRSLDSPRSMPCSPIQIGADTTGLARSESCIPTLTLTAESPSYQEPGEKDLGNTDA</sequence>